<dbReference type="Gene3D" id="3.30.565.10">
    <property type="entry name" value="Histidine kinase-like ATPase, C-terminal domain"/>
    <property type="match status" value="1"/>
</dbReference>
<keyword evidence="3" id="KW-0597">Phosphoprotein</keyword>
<proteinExistence type="predicted"/>
<keyword evidence="5" id="KW-0547">Nucleotide-binding</keyword>
<dbReference type="InterPro" id="IPR011990">
    <property type="entry name" value="TPR-like_helical_dom_sf"/>
</dbReference>
<dbReference type="InterPro" id="IPR011495">
    <property type="entry name" value="Sig_transdc_His_kin_sub2_dim/P"/>
</dbReference>
<keyword evidence="6 10" id="KW-0418">Kinase</keyword>
<dbReference type="GO" id="GO:0004673">
    <property type="term" value="F:protein histidine kinase activity"/>
    <property type="evidence" value="ECO:0007669"/>
    <property type="project" value="UniProtKB-EC"/>
</dbReference>
<evidence type="ECO:0000313" key="11">
    <source>
        <dbReference type="Proteomes" id="UP000000493"/>
    </source>
</evidence>
<evidence type="ECO:0000256" key="2">
    <source>
        <dbReference type="ARBA" id="ARBA00012438"/>
    </source>
</evidence>
<feature type="domain" description="Signal transduction histidine kinase subgroup 2 dimerisation and phosphoacceptor" evidence="9">
    <location>
        <begin position="393"/>
        <end position="463"/>
    </location>
</feature>
<sequence>MYAKLEVIKWLLPLSLRSISMFMRCLILLFLWIYATLAFGQTKPSFESEKRKAATDIFAEGIEEQDSLKMAEGYYLLGKYESGIGNFLSTKYWINKSIAIYKRLPISVQLGKTYQWLAFVECSRKNMKEAVAYSDSALVIFKKLNSPKGIVSNYMFVTDMSHQYFRKSPAVVLKDFDAMVLYIIQNNIEDELGFMYQMKGDLWIETDHQAAVESFLKASYWFNKYGNGNINALNYRLAYCYAKLGKPKKARQVLGDGSFYNQDPEQDQFLFPKLSRLKAETAIFEAEKNWLKAYEMQKKYTELQDEIHTKEQNKLVSSQNELDVTALALSQEKELMLQSEVLRANQKKQYLFYSVGGILLVFAGTFYYQYAKSKKLARQYRQISEKNKLLIKEQSHRVKNNLQVISSLIGLQINRLQHQDLKDLLEEMQGRIAVMSLLQQLFYETNDTVEIDAKVYFAQIVDKTAIIFNKSINAAFLIENEQITPNLAIHLGIILNELLTNSFKYAFGFDNPNPSVEIAFKVSDNELTFEYKDNGKNGQLLVFEKEYYSTYNSFGLSLIRLKSSELGGTYSFMHDNGLRFILKCPSHETKSVNS</sequence>
<dbReference type="EMBL" id="CP002859">
    <property type="protein sequence ID" value="AEI48672.1"/>
    <property type="molecule type" value="Genomic_DNA"/>
</dbReference>
<evidence type="ECO:0000256" key="7">
    <source>
        <dbReference type="ARBA" id="ARBA00022840"/>
    </source>
</evidence>
<dbReference type="Gene3D" id="1.25.40.10">
    <property type="entry name" value="Tetratricopeptide repeat domain"/>
    <property type="match status" value="1"/>
</dbReference>
<dbReference type="EC" id="2.7.13.3" evidence="2"/>
<protein>
    <recommendedName>
        <fullName evidence="2">histidine kinase</fullName>
        <ecNumber evidence="2">2.7.13.3</ecNumber>
    </recommendedName>
</protein>
<gene>
    <name evidence="10" type="ordered locus">Runsl_2260</name>
</gene>
<dbReference type="SUPFAM" id="SSF48452">
    <property type="entry name" value="TPR-like"/>
    <property type="match status" value="1"/>
</dbReference>
<reference evidence="11" key="1">
    <citation type="submission" date="2011-06" db="EMBL/GenBank/DDBJ databases">
        <title>The complete genome of chromosome of Runella slithyformis DSM 19594.</title>
        <authorList>
            <consortium name="US DOE Joint Genome Institute (JGI-PGF)"/>
            <person name="Lucas S."/>
            <person name="Han J."/>
            <person name="Lapidus A."/>
            <person name="Bruce D."/>
            <person name="Goodwin L."/>
            <person name="Pitluck S."/>
            <person name="Peters L."/>
            <person name="Kyrpides N."/>
            <person name="Mavromatis K."/>
            <person name="Ivanova N."/>
            <person name="Ovchinnikova G."/>
            <person name="Zhang X."/>
            <person name="Misra M."/>
            <person name="Detter J.C."/>
            <person name="Tapia R."/>
            <person name="Han C."/>
            <person name="Land M."/>
            <person name="Hauser L."/>
            <person name="Markowitz V."/>
            <person name="Cheng J.-F."/>
            <person name="Hugenholtz P."/>
            <person name="Woyke T."/>
            <person name="Wu D."/>
            <person name="Tindall B."/>
            <person name="Faehrich R."/>
            <person name="Brambilla E."/>
            <person name="Klenk H.-P."/>
            <person name="Eisen J.A."/>
        </authorList>
    </citation>
    <scope>NUCLEOTIDE SEQUENCE [LARGE SCALE GENOMIC DNA]</scope>
    <source>
        <strain evidence="11">ATCC 29530 / DSM 19594 / LMG 11500 / NCIMB 11436 / LSU 4</strain>
    </source>
</reference>
<dbReference type="PANTHER" id="PTHR41523">
    <property type="entry name" value="TWO-COMPONENT SYSTEM SENSOR PROTEIN"/>
    <property type="match status" value="1"/>
</dbReference>
<dbReference type="PANTHER" id="PTHR41523:SF8">
    <property type="entry name" value="ETHYLENE RESPONSE SENSOR PROTEIN"/>
    <property type="match status" value="1"/>
</dbReference>
<dbReference type="KEGG" id="rsi:Runsl_2260"/>
<evidence type="ECO:0000259" key="9">
    <source>
        <dbReference type="Pfam" id="PF07568"/>
    </source>
</evidence>
<keyword evidence="4" id="KW-0808">Transferase</keyword>
<evidence type="ECO:0000313" key="10">
    <source>
        <dbReference type="EMBL" id="AEI48672.1"/>
    </source>
</evidence>
<evidence type="ECO:0000256" key="8">
    <source>
        <dbReference type="SAM" id="Phobius"/>
    </source>
</evidence>
<dbReference type="SUPFAM" id="SSF55874">
    <property type="entry name" value="ATPase domain of HSP90 chaperone/DNA topoisomerase II/histidine kinase"/>
    <property type="match status" value="1"/>
</dbReference>
<dbReference type="GO" id="GO:0005524">
    <property type="term" value="F:ATP binding"/>
    <property type="evidence" value="ECO:0007669"/>
    <property type="project" value="UniProtKB-KW"/>
</dbReference>
<feature type="transmembrane region" description="Helical" evidence="8">
    <location>
        <begin position="350"/>
        <end position="371"/>
    </location>
</feature>
<dbReference type="Proteomes" id="UP000000493">
    <property type="component" value="Chromosome"/>
</dbReference>
<evidence type="ECO:0000256" key="1">
    <source>
        <dbReference type="ARBA" id="ARBA00000085"/>
    </source>
</evidence>
<evidence type="ECO:0000256" key="4">
    <source>
        <dbReference type="ARBA" id="ARBA00022679"/>
    </source>
</evidence>
<comment type="catalytic activity">
    <reaction evidence="1">
        <text>ATP + protein L-histidine = ADP + protein N-phospho-L-histidine.</text>
        <dbReference type="EC" id="2.7.13.3"/>
    </reaction>
</comment>
<dbReference type="AlphaFoldDB" id="A0A7U3ZK29"/>
<keyword evidence="11" id="KW-1185">Reference proteome</keyword>
<keyword evidence="8" id="KW-0812">Transmembrane</keyword>
<dbReference type="Pfam" id="PF07568">
    <property type="entry name" value="HisKA_2"/>
    <property type="match status" value="1"/>
</dbReference>
<reference evidence="10 11" key="2">
    <citation type="journal article" date="2012" name="Stand. Genomic Sci.">
        <title>Complete genome sequence of the aquatic bacterium Runella slithyformis type strain (LSU 4(T)).</title>
        <authorList>
            <person name="Copeland A."/>
            <person name="Zhang X."/>
            <person name="Misra M."/>
            <person name="Lapidus A."/>
            <person name="Nolan M."/>
            <person name="Lucas S."/>
            <person name="Deshpande S."/>
            <person name="Cheng J.F."/>
            <person name="Tapia R."/>
            <person name="Goodwin L.A."/>
            <person name="Pitluck S."/>
            <person name="Liolios K."/>
            <person name="Pagani I."/>
            <person name="Ivanova N."/>
            <person name="Mikhailova N."/>
            <person name="Pati A."/>
            <person name="Chen A."/>
            <person name="Palaniappan K."/>
            <person name="Land M."/>
            <person name="Hauser L."/>
            <person name="Pan C."/>
            <person name="Jeffries C.D."/>
            <person name="Detter J.C."/>
            <person name="Brambilla E.M."/>
            <person name="Rohde M."/>
            <person name="Djao O.D."/>
            <person name="Goker M."/>
            <person name="Sikorski J."/>
            <person name="Tindall B.J."/>
            <person name="Woyke T."/>
            <person name="Bristow J."/>
            <person name="Eisen J.A."/>
            <person name="Markowitz V."/>
            <person name="Hugenholtz P."/>
            <person name="Kyrpides N.C."/>
            <person name="Klenk H.P."/>
            <person name="Mavromatis K."/>
        </authorList>
    </citation>
    <scope>NUCLEOTIDE SEQUENCE [LARGE SCALE GENOMIC DNA]</scope>
    <source>
        <strain evidence="11">ATCC 29530 / DSM 19594 / LMG 11500 / NCIMB 11436 / LSU 4</strain>
    </source>
</reference>
<organism evidence="10 11">
    <name type="scientific">Runella slithyformis (strain ATCC 29530 / DSM 19594 / LMG 11500 / NCIMB 11436 / LSU 4)</name>
    <dbReference type="NCBI Taxonomy" id="761193"/>
    <lineage>
        <taxon>Bacteria</taxon>
        <taxon>Pseudomonadati</taxon>
        <taxon>Bacteroidota</taxon>
        <taxon>Cytophagia</taxon>
        <taxon>Cytophagales</taxon>
        <taxon>Spirosomataceae</taxon>
        <taxon>Runella</taxon>
    </lineage>
</organism>
<dbReference type="InterPro" id="IPR036890">
    <property type="entry name" value="HATPase_C_sf"/>
</dbReference>
<name>A0A7U3ZK29_RUNSL</name>
<keyword evidence="8" id="KW-1133">Transmembrane helix</keyword>
<evidence type="ECO:0000256" key="6">
    <source>
        <dbReference type="ARBA" id="ARBA00022777"/>
    </source>
</evidence>
<keyword evidence="7" id="KW-0067">ATP-binding</keyword>
<evidence type="ECO:0000256" key="5">
    <source>
        <dbReference type="ARBA" id="ARBA00022741"/>
    </source>
</evidence>
<accession>A0A7U3ZK29</accession>
<keyword evidence="8" id="KW-0472">Membrane</keyword>
<evidence type="ECO:0000256" key="3">
    <source>
        <dbReference type="ARBA" id="ARBA00022553"/>
    </source>
</evidence>
<dbReference type="Gene3D" id="3.30.450.20">
    <property type="entry name" value="PAS domain"/>
    <property type="match status" value="1"/>
</dbReference>